<dbReference type="InterPro" id="IPR024548">
    <property type="entry name" value="Cu2_monoox_C"/>
</dbReference>
<dbReference type="SUPFAM" id="SSF101898">
    <property type="entry name" value="NHL repeat"/>
    <property type="match status" value="1"/>
</dbReference>
<keyword evidence="3" id="KW-0677">Repeat</keyword>
<feature type="disulfide bond" evidence="17">
    <location>
        <begin position="129"/>
        <end position="239"/>
    </location>
</feature>
<feature type="binding site" evidence="16">
    <location>
        <position position="658"/>
    </location>
    <ligand>
        <name>Ca(2+)</name>
        <dbReference type="ChEBI" id="CHEBI:29108"/>
        <note>structural</note>
    </ligand>
</feature>
<evidence type="ECO:0000256" key="14">
    <source>
        <dbReference type="ARBA" id="ARBA00061296"/>
    </source>
</evidence>
<name>T1IX66_STRMM</name>
<feature type="disulfide bond" evidence="17">
    <location>
        <begin position="496"/>
        <end position="516"/>
    </location>
</feature>
<keyword evidence="24" id="KW-1185">Reference proteome</keyword>
<comment type="catalytic activity">
    <reaction evidence="12">
        <text>a [peptide]-C-terminal (2S)-2-hydroxyglycine = a [peptide]-C-terminal amide + glyoxylate</text>
        <dbReference type="Rhea" id="RHEA:20924"/>
        <dbReference type="Rhea" id="RHEA-COMP:13485"/>
        <dbReference type="Rhea" id="RHEA-COMP:15321"/>
        <dbReference type="ChEBI" id="CHEBI:36655"/>
        <dbReference type="ChEBI" id="CHEBI:137001"/>
        <dbReference type="ChEBI" id="CHEBI:142768"/>
        <dbReference type="EC" id="4.3.2.5"/>
    </reaction>
    <physiologicalReaction direction="left-to-right" evidence="12">
        <dbReference type="Rhea" id="RHEA:20925"/>
    </physiologicalReaction>
</comment>
<dbReference type="EnsemblMetazoa" id="SMAR005797-RA">
    <property type="protein sequence ID" value="SMAR005797-PA"/>
    <property type="gene ID" value="SMAR005797"/>
</dbReference>
<keyword evidence="20" id="KW-0812">Transmembrane</keyword>
<keyword evidence="5" id="KW-0560">Oxidoreductase</keyword>
<keyword evidence="2 21" id="KW-0732">Signal</keyword>
<reference evidence="24" key="1">
    <citation type="submission" date="2011-05" db="EMBL/GenBank/DDBJ databases">
        <authorList>
            <person name="Richards S.R."/>
            <person name="Qu J."/>
            <person name="Jiang H."/>
            <person name="Jhangiani S.N."/>
            <person name="Agravi P."/>
            <person name="Goodspeed R."/>
            <person name="Gross S."/>
            <person name="Mandapat C."/>
            <person name="Jackson L."/>
            <person name="Mathew T."/>
            <person name="Pu L."/>
            <person name="Thornton R."/>
            <person name="Saada N."/>
            <person name="Wilczek-Boney K.B."/>
            <person name="Lee S."/>
            <person name="Kovar C."/>
            <person name="Wu Y."/>
            <person name="Scherer S.E."/>
            <person name="Worley K.C."/>
            <person name="Muzny D.M."/>
            <person name="Gibbs R."/>
        </authorList>
    </citation>
    <scope>NUCLEOTIDE SEQUENCE</scope>
    <source>
        <strain evidence="24">Brora</strain>
    </source>
</reference>
<keyword evidence="1 16" id="KW-0479">Metal-binding</keyword>
<feature type="binding site" evidence="16">
    <location>
        <position position="382"/>
    </location>
    <ligand>
        <name>Ca(2+)</name>
        <dbReference type="ChEBI" id="CHEBI:29108"/>
        <note>structural</note>
    </ligand>
</feature>
<keyword evidence="7" id="KW-0503">Monooxygenase</keyword>
<protein>
    <recommendedName>
        <fullName evidence="22">Copper type II ascorbate-dependent monooxygenase C-terminal domain-containing protein</fullName>
    </recommendedName>
</protein>
<feature type="binding site" evidence="15">
    <location>
        <position position="573"/>
    </location>
    <ligand>
        <name>a protein</name>
        <dbReference type="ChEBI" id="CHEBI:16541"/>
    </ligand>
    <ligandPart>
        <name>C-terminal Xaa-(2S)-2-hydroxyglycine residue</name>
        <dbReference type="ChEBI" id="CHEBI:142768"/>
    </ligandPart>
</feature>
<dbReference type="Pfam" id="PF01436">
    <property type="entry name" value="NHL"/>
    <property type="match status" value="3"/>
</dbReference>
<dbReference type="Gene3D" id="2.60.120.230">
    <property type="match status" value="1"/>
</dbReference>
<feature type="binding site" evidence="16">
    <location>
        <position position="557"/>
    </location>
    <ligand>
        <name>Zn(2+)</name>
        <dbReference type="ChEBI" id="CHEBI:29105"/>
        <note>catalytic</note>
    </ligand>
</feature>
<comment type="function">
    <text evidence="13">Peptidyl-alpha-hydroxylglycine alpha-amidating lyase that catalyzes an essential reaction in C-terminal alpha-amidation of peptides. Mediates the dismutation of the unstable peptidyl(2-hydroxyglycine) intermediate to glyoxylate and the corresponding desglycine peptide amide. C-terminal amidation of peptides such as neuropeptides is essential for full biological activity.</text>
</comment>
<feature type="binding site" evidence="16">
    <location>
        <position position="657"/>
    </location>
    <ligand>
        <name>Zn(2+)</name>
        <dbReference type="ChEBI" id="CHEBI:29105"/>
        <note>catalytic</note>
    </ligand>
</feature>
<feature type="transmembrane region" description="Helical" evidence="20">
    <location>
        <begin position="725"/>
        <end position="749"/>
    </location>
</feature>
<accession>T1IX66</accession>
<feature type="disulfide bond" evidence="17">
    <location>
        <begin position="198"/>
        <end position="220"/>
    </location>
</feature>
<evidence type="ECO:0000256" key="4">
    <source>
        <dbReference type="ARBA" id="ARBA00022833"/>
    </source>
</evidence>
<evidence type="ECO:0000313" key="23">
    <source>
        <dbReference type="EnsemblMetazoa" id="SMAR005797-PA"/>
    </source>
</evidence>
<dbReference type="HOGENOM" id="CLU_012293_0_0_1"/>
<dbReference type="PROSITE" id="PS51125">
    <property type="entry name" value="NHL"/>
    <property type="match status" value="2"/>
</dbReference>
<evidence type="ECO:0000256" key="1">
    <source>
        <dbReference type="ARBA" id="ARBA00022723"/>
    </source>
</evidence>
<feature type="binding site" evidence="15">
    <location>
        <position position="515"/>
    </location>
    <ligand>
        <name>a protein</name>
        <dbReference type="ChEBI" id="CHEBI:16541"/>
    </ligand>
    <ligandPart>
        <name>C-terminal Xaa-(2S)-2-hydroxyglycine residue</name>
        <dbReference type="ChEBI" id="CHEBI:142768"/>
    </ligandPart>
</feature>
<evidence type="ECO:0000256" key="11">
    <source>
        <dbReference type="ARBA" id="ARBA00048431"/>
    </source>
</evidence>
<keyword evidence="20" id="KW-0472">Membrane</keyword>
<keyword evidence="10" id="KW-0456">Lyase</keyword>
<dbReference type="PhylomeDB" id="T1IX66"/>
<dbReference type="GO" id="GO:0004504">
    <property type="term" value="F:peptidylglycine monooxygenase activity"/>
    <property type="evidence" value="ECO:0007669"/>
    <property type="project" value="UniProtKB-EC"/>
</dbReference>
<dbReference type="InterPro" id="IPR000720">
    <property type="entry name" value="PHM/PAL"/>
</dbReference>
<evidence type="ECO:0000256" key="8">
    <source>
        <dbReference type="ARBA" id="ARBA00023157"/>
    </source>
</evidence>
<dbReference type="GO" id="GO:0016020">
    <property type="term" value="C:membrane"/>
    <property type="evidence" value="ECO:0007669"/>
    <property type="project" value="InterPro"/>
</dbReference>
<feature type="domain" description="Copper type II ascorbate-dependent monooxygenase C-terminal" evidence="22">
    <location>
        <begin position="102"/>
        <end position="230"/>
    </location>
</feature>
<comment type="catalytic activity">
    <reaction evidence="11">
        <text>a [peptide]-C-terminal glycine + 2 L-ascorbate + O2 = a [peptide]-C-terminal (2S)-2-hydroxyglycine + 2 monodehydro-L-ascorbate radical + H2O</text>
        <dbReference type="Rhea" id="RHEA:21452"/>
        <dbReference type="Rhea" id="RHEA-COMP:13486"/>
        <dbReference type="Rhea" id="RHEA-COMP:15321"/>
        <dbReference type="ChEBI" id="CHEBI:15377"/>
        <dbReference type="ChEBI" id="CHEBI:15379"/>
        <dbReference type="ChEBI" id="CHEBI:38290"/>
        <dbReference type="ChEBI" id="CHEBI:59513"/>
        <dbReference type="ChEBI" id="CHEBI:137000"/>
        <dbReference type="ChEBI" id="CHEBI:142768"/>
        <dbReference type="EC" id="1.14.17.3"/>
    </reaction>
</comment>
<evidence type="ECO:0000256" key="2">
    <source>
        <dbReference type="ARBA" id="ARBA00022729"/>
    </source>
</evidence>
<feature type="binding site" evidence="16">
    <location>
        <position position="219"/>
    </location>
    <ligand>
        <name>Cu(2+)</name>
        <dbReference type="ChEBI" id="CHEBI:29036"/>
        <label>1</label>
        <note>catalytic</note>
    </ligand>
</feature>
<dbReference type="Pfam" id="PF03712">
    <property type="entry name" value="Cu2_monoox_C"/>
    <property type="match status" value="1"/>
</dbReference>
<feature type="compositionally biased region" description="Basic and acidic residues" evidence="19">
    <location>
        <begin position="316"/>
        <end position="336"/>
    </location>
</feature>
<dbReference type="PANTHER" id="PTHR10680:SF14">
    <property type="entry name" value="PEPTIDYL-GLYCINE ALPHA-AMIDATING MONOOXYGENASE"/>
    <property type="match status" value="1"/>
</dbReference>
<evidence type="ECO:0000259" key="22">
    <source>
        <dbReference type="Pfam" id="PF03712"/>
    </source>
</evidence>
<dbReference type="GO" id="GO:0004598">
    <property type="term" value="F:peptidylamidoglycolate lyase activity"/>
    <property type="evidence" value="ECO:0007669"/>
    <property type="project" value="UniProtKB-EC"/>
</dbReference>
<sequence length="817" mass="90488">MRFIHVFAAVIAILLEFGCADVGSAVFKDGIYMPDVMPTQHDQYLCTAKKLDTRESFIDVGFRTGGDSGVNYLVLEVHYALPLNVSDNSGLSLYSTYERQKYIAGIFLMLSASTQIPPMHPKVHADINCLYSDPNSIHPFAYRVHAHSLGVVISGYKYNVKSDKWTLLGKGNPNWPQAFYPMEKTHSVKSGDYLAARCTFNSTKRNRWTTIGSTADDEMCNFYIMYYTNFEGGSSYGDCVDVSDNDLVSAMPLDSDTPLPRNPLLEEHAHGGMGSHSHGMHHSESNVQRPPMDKKGRVYSGYSTPLDPMYSSEYVDQDKHAQSSEAKFPGEDELPHRGKVNHGNHDDTKDRKTPEPSPLPSLYDEVTNWPLSNLKLGQVTAVSINSQGKIVIFHRGDRVWDARSFDLYNNFADPQQGPIVANTIIELDEKTGNASHSWGSNFFYMPHGLTLDKDDNVWVTDVALHQVMKFSPGGAKEPLLVLGTRLKSGNDDSHFCKPTSVAVTSSGEFFVADGYCNNRILKYSATGQLILQFGKKTNTILGFKIGPPPPYSFYIPHKLTLAEDKDLLCVADRENGRIQCFSIANGTFHCQIRNTQFGSRWFSVSYTPANGGFLVAVNGPEDYRNTNNIQGFAIDINSRLPIGKIKPLNNHQLQNPHDIAVTNNGSTVYIVEIGPNRVWKFISKTASTLSPVVNFLAPTISSAVEVVKSKILPESSSLAWPSGTLAPTLIIIALLAIPVLIVVLVTVLIRLKKHGNFRSLDAGHVKGWMSGYRQPSGDKFNLGNFLHPHKGFDRVNLEESDAASSDSEVEEFNMQKA</sequence>
<dbReference type="Gene3D" id="2.60.120.310">
    <property type="entry name" value="Copper type II, ascorbate-dependent monooxygenase, N-terminal domain"/>
    <property type="match status" value="1"/>
</dbReference>
<feature type="binding site" evidence="15">
    <location>
        <position position="395"/>
    </location>
    <ligand>
        <name>a protein</name>
        <dbReference type="ChEBI" id="CHEBI:16541"/>
    </ligand>
    <ligandPart>
        <name>C-terminal Xaa-(2S)-2-hydroxyglycine residue</name>
        <dbReference type="ChEBI" id="CHEBI:142768"/>
    </ligandPart>
</feature>
<dbReference type="EMBL" id="JH431643">
    <property type="status" value="NOT_ANNOTATED_CDS"/>
    <property type="molecule type" value="Genomic_DNA"/>
</dbReference>
<keyword evidence="4 16" id="KW-0862">Zinc</keyword>
<proteinExistence type="inferred from homology"/>
<evidence type="ECO:0000256" key="16">
    <source>
        <dbReference type="PIRSR" id="PIRSR600720-2"/>
    </source>
</evidence>
<dbReference type="PRINTS" id="PR00790">
    <property type="entry name" value="PAMONOXGNASE"/>
</dbReference>
<keyword evidence="16" id="KW-0106">Calcium</keyword>
<dbReference type="OMA" id="AGDEMCN"/>
<feature type="binding site" evidence="16">
    <location>
        <position position="447"/>
    </location>
    <ligand>
        <name>Zn(2+)</name>
        <dbReference type="ChEBI" id="CHEBI:29105"/>
        <note>catalytic</note>
    </ligand>
</feature>
<feature type="binding site" evidence="16">
    <location>
        <position position="449"/>
    </location>
    <ligand>
        <name>Ca(2+)</name>
        <dbReference type="ChEBI" id="CHEBI:29108"/>
        <note>structural</note>
    </ligand>
</feature>
<feature type="repeat" description="NHL" evidence="18">
    <location>
        <begin position="432"/>
        <end position="473"/>
    </location>
</feature>
<dbReference type="InterPro" id="IPR001258">
    <property type="entry name" value="NHL_repeat"/>
</dbReference>
<reference evidence="23" key="2">
    <citation type="submission" date="2015-02" db="UniProtKB">
        <authorList>
            <consortium name="EnsemblMetazoa"/>
        </authorList>
    </citation>
    <scope>IDENTIFICATION</scope>
</reference>
<feature type="repeat" description="NHL" evidence="18">
    <location>
        <begin position="489"/>
        <end position="526"/>
    </location>
</feature>
<evidence type="ECO:0000256" key="19">
    <source>
        <dbReference type="SAM" id="MobiDB-lite"/>
    </source>
</evidence>
<keyword evidence="6 16" id="KW-0186">Copper</keyword>
<dbReference type="InterPro" id="IPR008977">
    <property type="entry name" value="PHM/PNGase_F_dom_sf"/>
</dbReference>
<comment type="similarity">
    <text evidence="14">Belongs to the peptidyl-alpha-hydroxyglycine alpha-amidating lyase family.</text>
</comment>
<comment type="cofactor">
    <cofactor evidence="16">
        <name>Zn(2+)</name>
        <dbReference type="ChEBI" id="CHEBI:29105"/>
    </cofactor>
    <text evidence="16">Binds one Zn(2+) ion per subunit.</text>
</comment>
<dbReference type="CDD" id="cd14958">
    <property type="entry name" value="NHL_PAL_like"/>
    <property type="match status" value="1"/>
</dbReference>
<dbReference type="eggNOG" id="KOG3567">
    <property type="taxonomic scope" value="Eukaryota"/>
</dbReference>
<dbReference type="FunFam" id="2.60.120.230:FF:000002">
    <property type="entry name" value="Peptidyl-glycine alpha-amidating monooxygenase B"/>
    <property type="match status" value="1"/>
</dbReference>
<feature type="chain" id="PRO_5004579668" description="Copper type II ascorbate-dependent monooxygenase C-terminal domain-containing protein" evidence="21">
    <location>
        <begin position="21"/>
        <end position="817"/>
    </location>
</feature>
<dbReference type="SUPFAM" id="SSF49742">
    <property type="entry name" value="PHM/PNGase F"/>
    <property type="match status" value="2"/>
</dbReference>
<evidence type="ECO:0000256" key="15">
    <source>
        <dbReference type="PIRSR" id="PIRSR600720-1"/>
    </source>
</evidence>
<feature type="disulfide bond" evidence="17">
    <location>
        <begin position="569"/>
        <end position="580"/>
    </location>
</feature>
<dbReference type="Proteomes" id="UP000014500">
    <property type="component" value="Unassembled WGS sequence"/>
</dbReference>
<feature type="signal peptide" evidence="21">
    <location>
        <begin position="1"/>
        <end position="20"/>
    </location>
</feature>
<feature type="binding site" evidence="16">
    <location>
        <position position="78"/>
    </location>
    <ligand>
        <name>Cu(2+)</name>
        <dbReference type="ChEBI" id="CHEBI:29036"/>
        <label>1</label>
        <note>catalytic</note>
    </ligand>
</feature>
<keyword evidence="8 17" id="KW-1015">Disulfide bond</keyword>
<dbReference type="InterPro" id="IPR036939">
    <property type="entry name" value="Cu2_ascorb_mOase_N_sf"/>
</dbReference>
<evidence type="ECO:0000256" key="7">
    <source>
        <dbReference type="ARBA" id="ARBA00023033"/>
    </source>
</evidence>
<dbReference type="Gene3D" id="2.120.10.30">
    <property type="entry name" value="TolB, C-terminal domain"/>
    <property type="match status" value="1"/>
</dbReference>
<dbReference type="AlphaFoldDB" id="T1IX66"/>
<evidence type="ECO:0000256" key="12">
    <source>
        <dbReference type="ARBA" id="ARBA00050393"/>
    </source>
</evidence>
<dbReference type="PANTHER" id="PTHR10680">
    <property type="entry name" value="PEPTIDYL-GLYCINE ALPHA-AMIDATING MONOOXYGENASE"/>
    <property type="match status" value="1"/>
</dbReference>
<feature type="binding site" evidence="16">
    <location>
        <position position="145"/>
    </location>
    <ligand>
        <name>Cu(2+)</name>
        <dbReference type="ChEBI" id="CHEBI:29036"/>
        <label>1</label>
        <note>catalytic</note>
    </ligand>
</feature>
<dbReference type="GO" id="GO:0005576">
    <property type="term" value="C:extracellular region"/>
    <property type="evidence" value="ECO:0007669"/>
    <property type="project" value="TreeGrafter"/>
</dbReference>
<evidence type="ECO:0000256" key="10">
    <source>
        <dbReference type="ARBA" id="ARBA00023239"/>
    </source>
</evidence>
<evidence type="ECO:0000256" key="5">
    <source>
        <dbReference type="ARBA" id="ARBA00023002"/>
    </source>
</evidence>
<dbReference type="InterPro" id="IPR014784">
    <property type="entry name" value="Cu2_ascorb_mOase-like_C"/>
</dbReference>
<evidence type="ECO:0000256" key="17">
    <source>
        <dbReference type="PIRSR" id="PIRSR600720-3"/>
    </source>
</evidence>
<evidence type="ECO:0000256" key="20">
    <source>
        <dbReference type="SAM" id="Phobius"/>
    </source>
</evidence>
<evidence type="ECO:0000256" key="18">
    <source>
        <dbReference type="PROSITE-ProRule" id="PRU00504"/>
    </source>
</evidence>
<evidence type="ECO:0000256" key="9">
    <source>
        <dbReference type="ARBA" id="ARBA00023180"/>
    </source>
</evidence>
<feature type="binding site" evidence="16">
    <location>
        <position position="147"/>
    </location>
    <ligand>
        <name>Cu(2+)</name>
        <dbReference type="ChEBI" id="CHEBI:29036"/>
        <label>1</label>
        <note>catalytic</note>
    </ligand>
</feature>
<dbReference type="GO" id="GO:0006518">
    <property type="term" value="P:peptide metabolic process"/>
    <property type="evidence" value="ECO:0007669"/>
    <property type="project" value="InterPro"/>
</dbReference>
<evidence type="ECO:0000313" key="24">
    <source>
        <dbReference type="Proteomes" id="UP000014500"/>
    </source>
</evidence>
<evidence type="ECO:0000256" key="13">
    <source>
        <dbReference type="ARBA" id="ARBA00057118"/>
    </source>
</evidence>
<feature type="compositionally biased region" description="Basic and acidic residues" evidence="19">
    <location>
        <begin position="343"/>
        <end position="354"/>
    </location>
</feature>
<dbReference type="InterPro" id="IPR011042">
    <property type="entry name" value="6-blade_b-propeller_TolB-like"/>
</dbReference>
<dbReference type="GO" id="GO:0005507">
    <property type="term" value="F:copper ion binding"/>
    <property type="evidence" value="ECO:0007669"/>
    <property type="project" value="InterPro"/>
</dbReference>
<evidence type="ECO:0000256" key="6">
    <source>
        <dbReference type="ARBA" id="ARBA00023008"/>
    </source>
</evidence>
<dbReference type="FunFam" id="2.120.10.30:FF:000054">
    <property type="entry name" value="Peptidyl-alpha-hydroxyglycine alpha-amidating lyase 1"/>
    <property type="match status" value="1"/>
</dbReference>
<comment type="cofactor">
    <cofactor evidence="16">
        <name>Cu(2+)</name>
        <dbReference type="ChEBI" id="CHEBI:29036"/>
    </cofactor>
    <text evidence="16">Binds 2 Cu(2+) ions per subunit.</text>
</comment>
<feature type="region of interest" description="Disordered" evidence="19">
    <location>
        <begin position="254"/>
        <end position="364"/>
    </location>
</feature>
<keyword evidence="9" id="KW-0325">Glycoprotein</keyword>
<keyword evidence="20" id="KW-1133">Transmembrane helix</keyword>
<organism evidence="23 24">
    <name type="scientific">Strigamia maritima</name>
    <name type="common">European centipede</name>
    <name type="synonym">Geophilus maritimus</name>
    <dbReference type="NCBI Taxonomy" id="126957"/>
    <lineage>
        <taxon>Eukaryota</taxon>
        <taxon>Metazoa</taxon>
        <taxon>Ecdysozoa</taxon>
        <taxon>Arthropoda</taxon>
        <taxon>Myriapoda</taxon>
        <taxon>Chilopoda</taxon>
        <taxon>Pleurostigmophora</taxon>
        <taxon>Geophilomorpha</taxon>
        <taxon>Linotaeniidae</taxon>
        <taxon>Strigamia</taxon>
    </lineage>
</organism>
<evidence type="ECO:0000256" key="21">
    <source>
        <dbReference type="SAM" id="SignalP"/>
    </source>
</evidence>
<evidence type="ECO:0000256" key="3">
    <source>
        <dbReference type="ARBA" id="ARBA00022737"/>
    </source>
</evidence>